<name>A0AAV5ASV0_9AGAM</name>
<dbReference type="GO" id="GO:0035493">
    <property type="term" value="P:SNARE complex assembly"/>
    <property type="evidence" value="ECO:0007669"/>
    <property type="project" value="TreeGrafter"/>
</dbReference>
<dbReference type="InterPro" id="IPR018791">
    <property type="entry name" value="UV_resistance/autophagy_Atg14"/>
</dbReference>
<evidence type="ECO:0000256" key="4">
    <source>
        <dbReference type="SAM" id="Coils"/>
    </source>
</evidence>
<accession>A0AAV5ASV0</accession>
<organism evidence="6 7">
    <name type="scientific">Clathrus columnatus</name>
    <dbReference type="NCBI Taxonomy" id="1419009"/>
    <lineage>
        <taxon>Eukaryota</taxon>
        <taxon>Fungi</taxon>
        <taxon>Dikarya</taxon>
        <taxon>Basidiomycota</taxon>
        <taxon>Agaricomycotina</taxon>
        <taxon>Agaricomycetes</taxon>
        <taxon>Phallomycetidae</taxon>
        <taxon>Phallales</taxon>
        <taxon>Clathraceae</taxon>
        <taxon>Clathrus</taxon>
    </lineage>
</organism>
<protein>
    <recommendedName>
        <fullName evidence="2">Autophagy-related protein 14</fullName>
    </recommendedName>
</protein>
<dbReference type="PANTHER" id="PTHR15157">
    <property type="entry name" value="UV RADIATION RESISTANCE-ASSOCIATED GENE PROTEIN"/>
    <property type="match status" value="1"/>
</dbReference>
<evidence type="ECO:0000256" key="2">
    <source>
        <dbReference type="ARBA" id="ARBA00013807"/>
    </source>
</evidence>
<dbReference type="GO" id="GO:0000323">
    <property type="term" value="C:lytic vacuole"/>
    <property type="evidence" value="ECO:0007669"/>
    <property type="project" value="TreeGrafter"/>
</dbReference>
<dbReference type="Proteomes" id="UP001050691">
    <property type="component" value="Unassembled WGS sequence"/>
</dbReference>
<sequence length="337" mass="36931">MEVSRHNRAELASLEERVAELRKETQKIRDAYSLARERVTKLRVSTAERRKNLAAAKALPVASHSQSVQYFQQGMEDMSDMLTHTRKVLVEELLNVFDIAEVGGRPSLGGTRGMKGEMTIGGLVLPVPGDMRRYSPDHINGAITHTLHFLGLLTFYLGVKLPFEVTWSGDAMGVGIPYITAGKGSELGGWARWSIKQPLHIVPSPSTPSTTGPTPTSSSSSQTPSFLTALTMLLYNTLYLCHTQSLNIPLSQSGEILRNLMNLCCALEVGQKSHQTGFGIALEHPTPPSFALDFTQLLQITSSGPIQRKPLVTPNLPLRPSDADDEVDGWDIIEVDF</sequence>
<dbReference type="AlphaFoldDB" id="A0AAV5ASV0"/>
<dbReference type="Pfam" id="PF10186">
    <property type="entry name" value="ATG14"/>
    <property type="match status" value="1"/>
</dbReference>
<feature type="coiled-coil region" evidence="4">
    <location>
        <begin position="4"/>
        <end position="38"/>
    </location>
</feature>
<keyword evidence="7" id="KW-1185">Reference proteome</keyword>
<comment type="caution">
    <text evidence="6">The sequence shown here is derived from an EMBL/GenBank/DDBJ whole genome shotgun (WGS) entry which is preliminary data.</text>
</comment>
<feature type="region of interest" description="Disordered" evidence="5">
    <location>
        <begin position="201"/>
        <end position="223"/>
    </location>
</feature>
<keyword evidence="3 4" id="KW-0175">Coiled coil</keyword>
<evidence type="ECO:0000313" key="7">
    <source>
        <dbReference type="Proteomes" id="UP001050691"/>
    </source>
</evidence>
<evidence type="ECO:0000256" key="3">
    <source>
        <dbReference type="ARBA" id="ARBA00023054"/>
    </source>
</evidence>
<dbReference type="GO" id="GO:0032991">
    <property type="term" value="C:protein-containing complex"/>
    <property type="evidence" value="ECO:0007669"/>
    <property type="project" value="UniProtKB-ARBA"/>
</dbReference>
<evidence type="ECO:0000256" key="5">
    <source>
        <dbReference type="SAM" id="MobiDB-lite"/>
    </source>
</evidence>
<reference evidence="6" key="1">
    <citation type="submission" date="2021-10" db="EMBL/GenBank/DDBJ databases">
        <title>De novo Genome Assembly of Clathrus columnatus (Basidiomycota, Fungi) Using Illumina and Nanopore Sequence Data.</title>
        <authorList>
            <person name="Ogiso-Tanaka E."/>
            <person name="Itagaki H."/>
            <person name="Hosoya T."/>
            <person name="Hosaka K."/>
        </authorList>
    </citation>
    <scope>NUCLEOTIDE SEQUENCE</scope>
    <source>
        <strain evidence="6">MO-923</strain>
    </source>
</reference>
<gene>
    <name evidence="6" type="ORF">Clacol_010093</name>
</gene>
<evidence type="ECO:0000256" key="1">
    <source>
        <dbReference type="ARBA" id="ARBA00009574"/>
    </source>
</evidence>
<dbReference type="GO" id="GO:0005768">
    <property type="term" value="C:endosome"/>
    <property type="evidence" value="ECO:0007669"/>
    <property type="project" value="TreeGrafter"/>
</dbReference>
<dbReference type="GO" id="GO:0000149">
    <property type="term" value="F:SNARE binding"/>
    <property type="evidence" value="ECO:0007669"/>
    <property type="project" value="TreeGrafter"/>
</dbReference>
<dbReference type="PANTHER" id="PTHR15157:SF13">
    <property type="entry name" value="AUTOPHAGY-RELATED PROTEIN 14"/>
    <property type="match status" value="1"/>
</dbReference>
<comment type="similarity">
    <text evidence="1">Belongs to the ATG14 family.</text>
</comment>
<feature type="compositionally biased region" description="Low complexity" evidence="5">
    <location>
        <begin position="203"/>
        <end position="223"/>
    </location>
</feature>
<dbReference type="EMBL" id="BPWL01000011">
    <property type="protein sequence ID" value="GJJ15815.1"/>
    <property type="molecule type" value="Genomic_DNA"/>
</dbReference>
<evidence type="ECO:0000313" key="6">
    <source>
        <dbReference type="EMBL" id="GJJ15815.1"/>
    </source>
</evidence>
<proteinExistence type="inferred from homology"/>